<keyword evidence="4" id="KW-1185">Reference proteome</keyword>
<proteinExistence type="predicted"/>
<gene>
    <name evidence="3" type="ORF">N7456_010468</name>
</gene>
<dbReference type="AlphaFoldDB" id="A0A9W9K739"/>
<reference evidence="3" key="1">
    <citation type="submission" date="2022-11" db="EMBL/GenBank/DDBJ databases">
        <authorList>
            <person name="Petersen C."/>
        </authorList>
    </citation>
    <scope>NUCLEOTIDE SEQUENCE</scope>
    <source>
        <strain evidence="3">IBT 30069</strain>
    </source>
</reference>
<sequence length="543" mass="61377">MTSTITQPSASRVPNGNSAPPSPVDCDFLQRLLNQLSTVANSDHVKTAEDFVKDNDKLHADLEAKKAEILTLRREIESQVNVKVLTYKEVSNALMDEASKLKDAEARNDCLLTSLSEEKEKLREANNKSKTLEKQIEALQARNRAMEENLKTSRLETDSLKATLKQKLQDITVMKDKEKSLNALVSSEKQKSTDLRNQRQIDMKEFQGVELELNTLRGFCVQRDHDVDQDAMSVAIAVQYKSKYSWEYRCDEFNQLWELATKELSSVLYKDIQPDVLQNEGKWDTLRGQGRSLAAPYHISIPASNSTAAKGMRLVVVLATLSRKIDQQIFQPNYLISDSGNLREILSKVAESEVEREAHFRSVMLAIDPASQKENLQSKIQTVLREVSYGLYPLLSKSQYGVFQDKVQKVIENAVKLWRDIQCSSQKYETEFDPKYQEGEWCPFEFPGFENELNADILGSHHLAVYPQLSLIQGGDRHCLECISLLPQSHKLCNLAADEMAQSRTSLTITSLPARKPRRPSVSANGALANEKRLPEGKINATR</sequence>
<comment type="caution">
    <text evidence="3">The sequence shown here is derived from an EMBL/GenBank/DDBJ whole genome shotgun (WGS) entry which is preliminary data.</text>
</comment>
<feature type="region of interest" description="Disordered" evidence="2">
    <location>
        <begin position="1"/>
        <end position="23"/>
    </location>
</feature>
<dbReference type="Proteomes" id="UP001149165">
    <property type="component" value="Unassembled WGS sequence"/>
</dbReference>
<accession>A0A9W9K739</accession>
<dbReference type="OrthoDB" id="5421041at2759"/>
<feature type="coiled-coil region" evidence="1">
    <location>
        <begin position="55"/>
        <end position="156"/>
    </location>
</feature>
<evidence type="ECO:0000256" key="2">
    <source>
        <dbReference type="SAM" id="MobiDB-lite"/>
    </source>
</evidence>
<dbReference type="EMBL" id="JAPQKH010000006">
    <property type="protein sequence ID" value="KAJ5094607.1"/>
    <property type="molecule type" value="Genomic_DNA"/>
</dbReference>
<organism evidence="3 4">
    <name type="scientific">Penicillium angulare</name>
    <dbReference type="NCBI Taxonomy" id="116970"/>
    <lineage>
        <taxon>Eukaryota</taxon>
        <taxon>Fungi</taxon>
        <taxon>Dikarya</taxon>
        <taxon>Ascomycota</taxon>
        <taxon>Pezizomycotina</taxon>
        <taxon>Eurotiomycetes</taxon>
        <taxon>Eurotiomycetidae</taxon>
        <taxon>Eurotiales</taxon>
        <taxon>Aspergillaceae</taxon>
        <taxon>Penicillium</taxon>
    </lineage>
</organism>
<keyword evidence="1" id="KW-0175">Coiled coil</keyword>
<evidence type="ECO:0000313" key="3">
    <source>
        <dbReference type="EMBL" id="KAJ5094607.1"/>
    </source>
</evidence>
<feature type="compositionally biased region" description="Polar residues" evidence="2">
    <location>
        <begin position="1"/>
        <end position="19"/>
    </location>
</feature>
<evidence type="ECO:0000313" key="4">
    <source>
        <dbReference type="Proteomes" id="UP001149165"/>
    </source>
</evidence>
<feature type="region of interest" description="Disordered" evidence="2">
    <location>
        <begin position="508"/>
        <end position="543"/>
    </location>
</feature>
<protein>
    <submittedName>
        <fullName evidence="3">Uncharacterized protein</fullName>
    </submittedName>
</protein>
<name>A0A9W9K739_9EURO</name>
<reference evidence="3" key="2">
    <citation type="journal article" date="2023" name="IMA Fungus">
        <title>Comparative genomic study of the Penicillium genus elucidates a diverse pangenome and 15 lateral gene transfer events.</title>
        <authorList>
            <person name="Petersen C."/>
            <person name="Sorensen T."/>
            <person name="Nielsen M.R."/>
            <person name="Sondergaard T.E."/>
            <person name="Sorensen J.L."/>
            <person name="Fitzpatrick D.A."/>
            <person name="Frisvad J.C."/>
            <person name="Nielsen K.L."/>
        </authorList>
    </citation>
    <scope>NUCLEOTIDE SEQUENCE</scope>
    <source>
        <strain evidence="3">IBT 30069</strain>
    </source>
</reference>
<evidence type="ECO:0000256" key="1">
    <source>
        <dbReference type="SAM" id="Coils"/>
    </source>
</evidence>